<evidence type="ECO:0000313" key="2">
    <source>
        <dbReference type="EMBL" id="CAD8471713.1"/>
    </source>
</evidence>
<protein>
    <submittedName>
        <fullName evidence="2">Uncharacterized protein</fullName>
    </submittedName>
</protein>
<keyword evidence="1" id="KW-1133">Transmembrane helix</keyword>
<accession>A0A7S0E1N0</accession>
<sequence length="152" mass="16871">MVVSYVLPSGETKRIHVLYEQGSQRDVVAVARRFLHARFEVGVLEVFVVLMMLVLLPVIAFTDPSTHLGVVEPVRSLGLAIFRSQLALQLLLLAAWIAHLLEACVAVLKARKLQVGGLNELSWFAGVFILGFPCLRFLLVLEQASKGTKKHR</sequence>
<dbReference type="EMBL" id="HBEO01005291">
    <property type="protein sequence ID" value="CAD8471713.1"/>
    <property type="molecule type" value="Transcribed_RNA"/>
</dbReference>
<dbReference type="InterPro" id="IPR028110">
    <property type="entry name" value="TMEM254"/>
</dbReference>
<reference evidence="2" key="1">
    <citation type="submission" date="2021-01" db="EMBL/GenBank/DDBJ databases">
        <authorList>
            <person name="Corre E."/>
            <person name="Pelletier E."/>
            <person name="Niang G."/>
            <person name="Scheremetjew M."/>
            <person name="Finn R."/>
            <person name="Kale V."/>
            <person name="Holt S."/>
            <person name="Cochrane G."/>
            <person name="Meng A."/>
            <person name="Brown T."/>
            <person name="Cohen L."/>
        </authorList>
    </citation>
    <scope>NUCLEOTIDE SEQUENCE</scope>
    <source>
        <strain evidence="2">CCMP325</strain>
    </source>
</reference>
<evidence type="ECO:0000256" key="1">
    <source>
        <dbReference type="SAM" id="Phobius"/>
    </source>
</evidence>
<keyword evidence="1" id="KW-0472">Membrane</keyword>
<dbReference type="AlphaFoldDB" id="A0A7S0E1N0"/>
<name>A0A7S0E1N0_9CRYP</name>
<feature type="transmembrane region" description="Helical" evidence="1">
    <location>
        <begin position="86"/>
        <end position="108"/>
    </location>
</feature>
<gene>
    <name evidence="2" type="ORF">HPHI1048_LOCUS3760</name>
</gene>
<proteinExistence type="predicted"/>
<organism evidence="2">
    <name type="scientific">Hanusia phi</name>
    <dbReference type="NCBI Taxonomy" id="3032"/>
    <lineage>
        <taxon>Eukaryota</taxon>
        <taxon>Cryptophyceae</taxon>
        <taxon>Pyrenomonadales</taxon>
        <taxon>Geminigeraceae</taxon>
        <taxon>Hanusia</taxon>
    </lineage>
</organism>
<feature type="transmembrane region" description="Helical" evidence="1">
    <location>
        <begin position="41"/>
        <end position="61"/>
    </location>
</feature>
<feature type="transmembrane region" description="Helical" evidence="1">
    <location>
        <begin position="120"/>
        <end position="139"/>
    </location>
</feature>
<keyword evidence="1" id="KW-0812">Transmembrane</keyword>
<dbReference type="Pfam" id="PF14934">
    <property type="entry name" value="TMEM254"/>
    <property type="match status" value="1"/>
</dbReference>